<sequence length="280" mass="31033">MKIHHLNCGTITPPGGPLVDGASSWRSRGRAVCHCLLLETSTGLVLVDTGVGTHTIETPTSTVERAFIRGVHPVLDPRETALAQITALGFSADDVRDVVLTHLDIDHIGGLPDFPTAAVHLSSNEYDALQNPRTWFERRRYLDQPSLAHQPRWVTHASFGDTWMGLEGVHLIEGIDDIVLIPLYGHTVGHIGIAVAVDTPNGRRWLLHGGDSFSYHGQLETPVRYPYGLRVFDSALQADKKMRLHNIERLRELAHREDVDIFAAHDAHAFDRLSLTGPQR</sequence>
<evidence type="ECO:0000313" key="6">
    <source>
        <dbReference type="EMBL" id="MCP2178099.1"/>
    </source>
</evidence>
<keyword evidence="2" id="KW-0479">Metal-binding</keyword>
<name>A0ABT1HJI3_9NOCA</name>
<comment type="caution">
    <text evidence="6">The sequence shown here is derived from an EMBL/GenBank/DDBJ whole genome shotgun (WGS) entry which is preliminary data.</text>
</comment>
<organism evidence="6 7">
    <name type="scientific">Williamsia maris</name>
    <dbReference type="NCBI Taxonomy" id="72806"/>
    <lineage>
        <taxon>Bacteria</taxon>
        <taxon>Bacillati</taxon>
        <taxon>Actinomycetota</taxon>
        <taxon>Actinomycetes</taxon>
        <taxon>Mycobacteriales</taxon>
        <taxon>Nocardiaceae</taxon>
        <taxon>Williamsia</taxon>
    </lineage>
</organism>
<dbReference type="InterPro" id="IPR036866">
    <property type="entry name" value="RibonucZ/Hydroxyglut_hydro"/>
</dbReference>
<reference evidence="6 7" key="1">
    <citation type="submission" date="2022-06" db="EMBL/GenBank/DDBJ databases">
        <title>Genomic Encyclopedia of Archaeal and Bacterial Type Strains, Phase II (KMG-II): from individual species to whole genera.</title>
        <authorList>
            <person name="Goeker M."/>
        </authorList>
    </citation>
    <scope>NUCLEOTIDE SEQUENCE [LARGE SCALE GENOMIC DNA]</scope>
    <source>
        <strain evidence="6 7">DSM 44693</strain>
    </source>
</reference>
<proteinExistence type="inferred from homology"/>
<accession>A0ABT1HJI3</accession>
<dbReference type="Proteomes" id="UP001206895">
    <property type="component" value="Unassembled WGS sequence"/>
</dbReference>
<dbReference type="Pfam" id="PF00753">
    <property type="entry name" value="Lactamase_B"/>
    <property type="match status" value="1"/>
</dbReference>
<keyword evidence="3" id="KW-0378">Hydrolase</keyword>
<dbReference type="CDD" id="cd07742">
    <property type="entry name" value="metallo-hydrolase-like_MBL-fold"/>
    <property type="match status" value="1"/>
</dbReference>
<dbReference type="PANTHER" id="PTHR42978:SF3">
    <property type="entry name" value="BLR3078 PROTEIN"/>
    <property type="match status" value="1"/>
</dbReference>
<dbReference type="SMART" id="SM00849">
    <property type="entry name" value="Lactamase_B"/>
    <property type="match status" value="1"/>
</dbReference>
<evidence type="ECO:0000259" key="5">
    <source>
        <dbReference type="SMART" id="SM00849"/>
    </source>
</evidence>
<dbReference type="EMBL" id="JAMTCJ010000004">
    <property type="protein sequence ID" value="MCP2178099.1"/>
    <property type="molecule type" value="Genomic_DNA"/>
</dbReference>
<dbReference type="Gene3D" id="3.60.15.10">
    <property type="entry name" value="Ribonuclease Z/Hydroxyacylglutathione hydrolase-like"/>
    <property type="match status" value="1"/>
</dbReference>
<keyword evidence="7" id="KW-1185">Reference proteome</keyword>
<evidence type="ECO:0000256" key="1">
    <source>
        <dbReference type="ARBA" id="ARBA00007749"/>
    </source>
</evidence>
<dbReference type="SUPFAM" id="SSF56281">
    <property type="entry name" value="Metallo-hydrolase/oxidoreductase"/>
    <property type="match status" value="1"/>
</dbReference>
<evidence type="ECO:0000256" key="4">
    <source>
        <dbReference type="ARBA" id="ARBA00022833"/>
    </source>
</evidence>
<evidence type="ECO:0000256" key="2">
    <source>
        <dbReference type="ARBA" id="ARBA00022723"/>
    </source>
</evidence>
<keyword evidence="4" id="KW-0862">Zinc</keyword>
<feature type="domain" description="Metallo-beta-lactamase" evidence="5">
    <location>
        <begin position="32"/>
        <end position="265"/>
    </location>
</feature>
<dbReference type="InterPro" id="IPR051013">
    <property type="entry name" value="MBL_superfamily_lactonases"/>
</dbReference>
<dbReference type="InterPro" id="IPR001279">
    <property type="entry name" value="Metallo-B-lactamas"/>
</dbReference>
<gene>
    <name evidence="6" type="ORF">LX13_003940</name>
</gene>
<comment type="similarity">
    <text evidence="1">Belongs to the metallo-beta-lactamase superfamily.</text>
</comment>
<dbReference type="PANTHER" id="PTHR42978">
    <property type="entry name" value="QUORUM-QUENCHING LACTONASE YTNP-RELATED-RELATED"/>
    <property type="match status" value="1"/>
</dbReference>
<evidence type="ECO:0000313" key="7">
    <source>
        <dbReference type="Proteomes" id="UP001206895"/>
    </source>
</evidence>
<dbReference type="RefSeq" id="WP_301301520.1">
    <property type="nucleotide sequence ID" value="NZ_BAAAJQ010000003.1"/>
</dbReference>
<protein>
    <submittedName>
        <fullName evidence="6">Metallo-beta-lactamase superfamily protein</fullName>
    </submittedName>
</protein>
<evidence type="ECO:0000256" key="3">
    <source>
        <dbReference type="ARBA" id="ARBA00022801"/>
    </source>
</evidence>